<dbReference type="Proteomes" id="UP001212841">
    <property type="component" value="Unassembled WGS sequence"/>
</dbReference>
<protein>
    <submittedName>
        <fullName evidence="5">GINS complex subunit</fullName>
    </submittedName>
</protein>
<evidence type="ECO:0000259" key="4">
    <source>
        <dbReference type="Pfam" id="PF05916"/>
    </source>
</evidence>
<keyword evidence="2" id="KW-0235">DNA replication</keyword>
<keyword evidence="3" id="KW-0539">Nucleus</keyword>
<dbReference type="AlphaFoldDB" id="A0AAD5X1U4"/>
<dbReference type="InterPro" id="IPR038749">
    <property type="entry name" value="Sld5_GINS_A"/>
</dbReference>
<dbReference type="InterPro" id="IPR021151">
    <property type="entry name" value="GINS_A"/>
</dbReference>
<feature type="domain" description="GINS subunit" evidence="4">
    <location>
        <begin position="71"/>
        <end position="134"/>
    </location>
</feature>
<comment type="caution">
    <text evidence="5">The sequence shown here is derived from an EMBL/GenBank/DDBJ whole genome shotgun (WGS) entry which is preliminary data.</text>
</comment>
<organism evidence="5 6">
    <name type="scientific">Rhizophlyctis rosea</name>
    <dbReference type="NCBI Taxonomy" id="64517"/>
    <lineage>
        <taxon>Eukaryota</taxon>
        <taxon>Fungi</taxon>
        <taxon>Fungi incertae sedis</taxon>
        <taxon>Chytridiomycota</taxon>
        <taxon>Chytridiomycota incertae sedis</taxon>
        <taxon>Chytridiomycetes</taxon>
        <taxon>Rhizophlyctidales</taxon>
        <taxon>Rhizophlyctidaceae</taxon>
        <taxon>Rhizophlyctis</taxon>
    </lineage>
</organism>
<evidence type="ECO:0000313" key="6">
    <source>
        <dbReference type="Proteomes" id="UP001212841"/>
    </source>
</evidence>
<dbReference type="EMBL" id="JADGJD010001292">
    <property type="protein sequence ID" value="KAJ3044443.1"/>
    <property type="molecule type" value="Genomic_DNA"/>
</dbReference>
<dbReference type="CDD" id="cd11711">
    <property type="entry name" value="GINS_A_Sld5"/>
    <property type="match status" value="1"/>
</dbReference>
<dbReference type="GO" id="GO:0000811">
    <property type="term" value="C:GINS complex"/>
    <property type="evidence" value="ECO:0007669"/>
    <property type="project" value="TreeGrafter"/>
</dbReference>
<comment type="subcellular location">
    <subcellularLocation>
        <location evidence="1">Nucleus</location>
    </subcellularLocation>
</comment>
<dbReference type="Pfam" id="PF05916">
    <property type="entry name" value="Sld5"/>
    <property type="match status" value="1"/>
</dbReference>
<dbReference type="PANTHER" id="PTHR21206">
    <property type="entry name" value="SLD5 PROTEIN"/>
    <property type="match status" value="1"/>
</dbReference>
<reference evidence="5" key="1">
    <citation type="submission" date="2020-05" db="EMBL/GenBank/DDBJ databases">
        <title>Phylogenomic resolution of chytrid fungi.</title>
        <authorList>
            <person name="Stajich J.E."/>
            <person name="Amses K."/>
            <person name="Simmons R."/>
            <person name="Seto K."/>
            <person name="Myers J."/>
            <person name="Bonds A."/>
            <person name="Quandt C.A."/>
            <person name="Barry K."/>
            <person name="Liu P."/>
            <person name="Grigoriev I."/>
            <person name="Longcore J.E."/>
            <person name="James T.Y."/>
        </authorList>
    </citation>
    <scope>NUCLEOTIDE SEQUENCE</scope>
    <source>
        <strain evidence="5">JEL0318</strain>
    </source>
</reference>
<evidence type="ECO:0000256" key="3">
    <source>
        <dbReference type="ARBA" id="ARBA00023242"/>
    </source>
</evidence>
<dbReference type="InterPro" id="IPR036224">
    <property type="entry name" value="GINS_bundle-like_dom_sf"/>
</dbReference>
<accession>A0AAD5X1U4</accession>
<evidence type="ECO:0000256" key="2">
    <source>
        <dbReference type="ARBA" id="ARBA00022705"/>
    </source>
</evidence>
<evidence type="ECO:0000256" key="1">
    <source>
        <dbReference type="ARBA" id="ARBA00004123"/>
    </source>
</evidence>
<dbReference type="GO" id="GO:0000727">
    <property type="term" value="P:double-strand break repair via break-induced replication"/>
    <property type="evidence" value="ECO:0007669"/>
    <property type="project" value="TreeGrafter"/>
</dbReference>
<gene>
    <name evidence="5" type="primary">SLD5</name>
    <name evidence="5" type="ORF">HK097_001461</name>
</gene>
<proteinExistence type="predicted"/>
<dbReference type="SUPFAM" id="SSF158573">
    <property type="entry name" value="GINS helical bundle-like"/>
    <property type="match status" value="1"/>
</dbReference>
<dbReference type="Gene3D" id="1.20.58.1030">
    <property type="match status" value="1"/>
</dbReference>
<sequence>MLSSTDAMDLDEADQFLSPETDVSDTYHNDDLLSLTKWWINERFAPELLPYQGDLVSGLMEMVEHQIGNIETSNPNTPDGAFMVVLYQQEMERIKFVIRSYLRTRLLKKYTPHLLQSEEYRSRMSPEELAFAEQNQHPKHLPTRFNDLIEKHYFKSILDNLPQWLHRLDDNVNGIDMVRRPDLEDAVMCRVKEDIGEFQLDDGYDFVPMPCFDLLLLPFV</sequence>
<name>A0AAD5X1U4_9FUNG</name>
<dbReference type="PANTHER" id="PTHR21206:SF0">
    <property type="entry name" value="DNA REPLICATION COMPLEX GINS PROTEIN SLD5"/>
    <property type="match status" value="1"/>
</dbReference>
<evidence type="ECO:0000313" key="5">
    <source>
        <dbReference type="EMBL" id="KAJ3044443.1"/>
    </source>
</evidence>
<dbReference type="GO" id="GO:0006261">
    <property type="term" value="P:DNA-templated DNA replication"/>
    <property type="evidence" value="ECO:0007669"/>
    <property type="project" value="InterPro"/>
</dbReference>
<dbReference type="InterPro" id="IPR008591">
    <property type="entry name" value="GINS_Sld5"/>
</dbReference>
<keyword evidence="6" id="KW-1185">Reference proteome</keyword>